<feature type="compositionally biased region" description="Low complexity" evidence="1">
    <location>
        <begin position="104"/>
        <end position="117"/>
    </location>
</feature>
<comment type="caution">
    <text evidence="4">The sequence shown here is derived from an EMBL/GenBank/DDBJ whole genome shotgun (WGS) entry which is preliminary data.</text>
</comment>
<reference evidence="4" key="1">
    <citation type="submission" date="2016-04" db="EMBL/GenBank/DDBJ databases">
        <authorList>
            <person name="Nguyen H.D."/>
            <person name="Kesanakurti P."/>
            <person name="Cullis J."/>
            <person name="Levesque C.A."/>
            <person name="Hambleton S."/>
        </authorList>
    </citation>
    <scope>NUCLEOTIDE SEQUENCE</scope>
    <source>
        <strain evidence="4">DAOMC 238032</strain>
    </source>
</reference>
<evidence type="ECO:0000256" key="1">
    <source>
        <dbReference type="SAM" id="MobiDB-lite"/>
    </source>
</evidence>
<organism evidence="4 5">
    <name type="scientific">Tilletia caries</name>
    <name type="common">wheat bunt fungus</name>
    <dbReference type="NCBI Taxonomy" id="13290"/>
    <lineage>
        <taxon>Eukaryota</taxon>
        <taxon>Fungi</taxon>
        <taxon>Dikarya</taxon>
        <taxon>Basidiomycota</taxon>
        <taxon>Ustilaginomycotina</taxon>
        <taxon>Exobasidiomycetes</taxon>
        <taxon>Tilletiales</taxon>
        <taxon>Tilletiaceae</taxon>
        <taxon>Tilletia</taxon>
    </lineage>
</organism>
<evidence type="ECO:0000313" key="4">
    <source>
        <dbReference type="EMBL" id="KAE8262347.1"/>
    </source>
</evidence>
<dbReference type="Proteomes" id="UP000077671">
    <property type="component" value="Unassembled WGS sequence"/>
</dbReference>
<dbReference type="Pfam" id="PF09458">
    <property type="entry name" value="H_lectin"/>
    <property type="match status" value="1"/>
</dbReference>
<feature type="compositionally biased region" description="Basic and acidic residues" evidence="1">
    <location>
        <begin position="124"/>
        <end position="134"/>
    </location>
</feature>
<feature type="compositionally biased region" description="Polar residues" evidence="1">
    <location>
        <begin position="73"/>
        <end position="89"/>
    </location>
</feature>
<dbReference type="InterPro" id="IPR037221">
    <property type="entry name" value="H-type_lectin_dom_sf"/>
</dbReference>
<gene>
    <name evidence="4" type="ORF">A4X03_0g2527</name>
    <name evidence="3" type="ORF">JKIAZH3_G4358</name>
</gene>
<dbReference type="EMBL" id="LWDD02000249">
    <property type="protein sequence ID" value="KAE8262347.1"/>
    <property type="molecule type" value="Genomic_DNA"/>
</dbReference>
<dbReference type="AlphaFoldDB" id="A0A177V7T4"/>
<dbReference type="GO" id="GO:0030246">
    <property type="term" value="F:carbohydrate binding"/>
    <property type="evidence" value="ECO:0007669"/>
    <property type="project" value="InterPro"/>
</dbReference>
<feature type="region of interest" description="Disordered" evidence="1">
    <location>
        <begin position="63"/>
        <end position="143"/>
    </location>
</feature>
<dbReference type="InterPro" id="IPR019019">
    <property type="entry name" value="H-type_lectin_domain"/>
</dbReference>
<dbReference type="SUPFAM" id="SSF141086">
    <property type="entry name" value="Agglutinin HPA-like"/>
    <property type="match status" value="1"/>
</dbReference>
<feature type="region of interest" description="Disordered" evidence="1">
    <location>
        <begin position="569"/>
        <end position="589"/>
    </location>
</feature>
<evidence type="ECO:0000259" key="2">
    <source>
        <dbReference type="Pfam" id="PF09458"/>
    </source>
</evidence>
<name>A0A177V7T4_9BASI</name>
<protein>
    <recommendedName>
        <fullName evidence="2">H-type lectin domain-containing protein</fullName>
    </recommendedName>
</protein>
<dbReference type="Proteomes" id="UP000836402">
    <property type="component" value="Unassembled WGS sequence"/>
</dbReference>
<reference evidence="3" key="3">
    <citation type="submission" date="2020-10" db="EMBL/GenBank/DDBJ databases">
        <authorList>
            <person name="Sedaghatjoo S."/>
        </authorList>
    </citation>
    <scope>NUCLEOTIDE SEQUENCE</scope>
    <source>
        <strain evidence="3">AZH3</strain>
    </source>
</reference>
<feature type="compositionally biased region" description="Polar residues" evidence="1">
    <location>
        <begin position="576"/>
        <end position="589"/>
    </location>
</feature>
<evidence type="ECO:0000313" key="5">
    <source>
        <dbReference type="Proteomes" id="UP000077671"/>
    </source>
</evidence>
<accession>A0A177V7T4</accession>
<feature type="domain" description="H-type lectin" evidence="2">
    <location>
        <begin position="911"/>
        <end position="983"/>
    </location>
</feature>
<proteinExistence type="predicted"/>
<keyword evidence="6" id="KW-1185">Reference proteome</keyword>
<dbReference type="Gene3D" id="2.60.40.2080">
    <property type="match status" value="1"/>
</dbReference>
<sequence>MSLLLAPFNNAMRLGQGFNSYTQSILIDDAVIIDPTREENVIDNSGLTVKMLAERTGTLSVLERMPGLVESSVGATSPRTESTDTANKNSTEKTRLPVRPNDPASPKAKPEAPATESTKPLTAEQRREERDKKLNSAAAAEANAMSVGEMNAKFGQNSSRIEDLLAKNTQSVNETQGHVQLPWTAQEAEGPGQIVTYTSKFVNKLSEITDEMSISGSLSIKYNAIGGSGSGAFFDAEKFYESDLRYLVSVKVVNQTLNYKDPLTFNPLRSCMRDQEKFNQTFGDAFISGFLEGGEFNALILMKVHNKNKKRDIQAEAKVALTAGPVEVSAQGNVKLAEENIANNSETSVYVRWCGGGNIKPYDDEWNIKSAMAAAARFPALVGLYPQRTYAVLTKYESLRSYLVLKPVKLSPLRYELAQMYTNILLDSYMEYKSMTRRISTDIADIQAGLKEFQTVDISSRPTLSSSLAAAGLNFFPATLTGLDDARKAIRNQMNIIVGEVDEMTDHPEKGSDPKRKQPYVGPVSFSILLPEVDLRNTRKRSNVAPLNIQRINTVDKPENAPIDEVNEDAPPLFDPNSTSIRPSSSEQSKLADLEWQSYGIGTSYQVSPPVGDQDQGTPFCTLDFAQSDESITEITAVVDAENKLTSIVLGYNNGLICTFGAAVDQKDLDSAPQTHKLVCPDARAHRIVSGKIQVLTYNDANNEPKQRVVGLGLSISKDRKIETYYRPGSSEAGTVAEVPFGVPVSDFKLSGLWGRMHEDGPDGGITRLGFIWGSVALSVATSSDQSDRPTSITSVSRSFWPNTRENNVFNEIKFPYPLLDTPRLILAPHYLKSAAKNKEEKDTESMERIFLSVSAKKEKLTEKGFELEARTRYSEDAFFCYWMVMPEFESTQIECGEADVADIQGKTREVEVTFGRSYPEDSTPDIRCWITAINALPSSEGGTIHVRAQVVPDSFTMKGFRLAVDVFGGTKVENIKIGWIAHTKPSETNADFVSGDLLVGDMAEAKKEIKLASTLSDKPVSQFVAINEIEAETKTLISFAATFLPETSKEAVHLNVCTFGPSQVKKLGLIWILSM</sequence>
<dbReference type="EMBL" id="CAJHJG010001257">
    <property type="protein sequence ID" value="CAD6910718.1"/>
    <property type="molecule type" value="Genomic_DNA"/>
</dbReference>
<evidence type="ECO:0000313" key="3">
    <source>
        <dbReference type="EMBL" id="CAD6910718.1"/>
    </source>
</evidence>
<dbReference type="GO" id="GO:0007155">
    <property type="term" value="P:cell adhesion"/>
    <property type="evidence" value="ECO:0007669"/>
    <property type="project" value="InterPro"/>
</dbReference>
<reference evidence="4" key="2">
    <citation type="journal article" date="2019" name="IMA Fungus">
        <title>Genome sequencing and comparison of five Tilletia species to identify candidate genes for the detection of regulated species infecting wheat.</title>
        <authorList>
            <person name="Nguyen H.D.T."/>
            <person name="Sultana T."/>
            <person name="Kesanakurti P."/>
            <person name="Hambleton S."/>
        </authorList>
    </citation>
    <scope>NUCLEOTIDE SEQUENCE</scope>
    <source>
        <strain evidence="4">DAOMC 238032</strain>
    </source>
</reference>
<evidence type="ECO:0000313" key="6">
    <source>
        <dbReference type="Proteomes" id="UP000836402"/>
    </source>
</evidence>